<name>A0A0H5Q2E3_9ZZZZ</name>
<evidence type="ECO:0000313" key="1">
    <source>
        <dbReference type="EMBL" id="CRY95589.1"/>
    </source>
</evidence>
<proteinExistence type="predicted"/>
<dbReference type="AlphaFoldDB" id="A0A0H5Q2E3"/>
<reference evidence="1" key="1">
    <citation type="submission" date="2015-06" db="EMBL/GenBank/DDBJ databases">
        <authorList>
            <person name="Joergensen T."/>
        </authorList>
    </citation>
    <scope>NUCLEOTIDE SEQUENCE</scope>
    <source>
        <strain evidence="1">RGRH0679</strain>
    </source>
</reference>
<reference evidence="1" key="2">
    <citation type="submission" date="2015-07" db="EMBL/GenBank/DDBJ databases">
        <title>Plasmids, circular viruses and viroids from rat gut.</title>
        <authorList>
            <person name="Jorgensen T.J."/>
            <person name="Hansen M.A."/>
            <person name="Xu Z."/>
            <person name="Tabak M.A."/>
            <person name="Sorensen S.J."/>
            <person name="Hansen L.H."/>
        </authorList>
    </citation>
    <scope>NUCLEOTIDE SEQUENCE</scope>
    <source>
        <strain evidence="1">RGRH0679</strain>
    </source>
</reference>
<sequence length="182" mass="21206">MINSDNHLLVEARPLEPVMRVFDAGKSYYINREGKRIEAKAEFFTDVPVVCGSFNKKFTAKKVLPLVRYLNSDPKLANIVSMIVARDERNLILVPRIKGHVINFGDTTRMQEKSRNLFLFYRKVMPHKGWMEYDTISVKFRNQIVATRRDKTIQQHSEDYTEEIDLEEHTLPDISGEQTSTE</sequence>
<accession>A0A0H5Q2E3</accession>
<protein>
    <recommendedName>
        <fullName evidence="2">Cell division protein FtsQ</fullName>
    </recommendedName>
</protein>
<dbReference type="EMBL" id="LN853299">
    <property type="protein sequence ID" value="CRY95589.1"/>
    <property type="molecule type" value="Genomic_DNA"/>
</dbReference>
<organism evidence="1">
    <name type="scientific">uncultured prokaryote</name>
    <dbReference type="NCBI Taxonomy" id="198431"/>
    <lineage>
        <taxon>unclassified sequences</taxon>
        <taxon>environmental samples</taxon>
    </lineage>
</organism>
<evidence type="ECO:0008006" key="2">
    <source>
        <dbReference type="Google" id="ProtNLM"/>
    </source>
</evidence>